<name>A0ACB8Y7G8_ARCLA</name>
<proteinExistence type="predicted"/>
<reference evidence="2" key="1">
    <citation type="journal article" date="2022" name="Mol. Ecol. Resour.">
        <title>The genomes of chicory, endive, great burdock and yacon provide insights into Asteraceae palaeo-polyploidization history and plant inulin production.</title>
        <authorList>
            <person name="Fan W."/>
            <person name="Wang S."/>
            <person name="Wang H."/>
            <person name="Wang A."/>
            <person name="Jiang F."/>
            <person name="Liu H."/>
            <person name="Zhao H."/>
            <person name="Xu D."/>
            <person name="Zhang Y."/>
        </authorList>
    </citation>
    <scope>NUCLEOTIDE SEQUENCE [LARGE SCALE GENOMIC DNA]</scope>
    <source>
        <strain evidence="2">cv. Niubang</strain>
    </source>
</reference>
<evidence type="ECO:0000313" key="2">
    <source>
        <dbReference type="Proteomes" id="UP001055879"/>
    </source>
</evidence>
<reference evidence="1 2" key="2">
    <citation type="journal article" date="2022" name="Mol. Ecol. Resour.">
        <title>The genomes of chicory, endive, great burdock and yacon provide insights into Asteraceae paleo-polyploidization history and plant inulin production.</title>
        <authorList>
            <person name="Fan W."/>
            <person name="Wang S."/>
            <person name="Wang H."/>
            <person name="Wang A."/>
            <person name="Jiang F."/>
            <person name="Liu H."/>
            <person name="Zhao H."/>
            <person name="Xu D."/>
            <person name="Zhang Y."/>
        </authorList>
    </citation>
    <scope>NUCLEOTIDE SEQUENCE [LARGE SCALE GENOMIC DNA]</scope>
    <source>
        <strain evidence="2">cv. Niubang</strain>
    </source>
</reference>
<keyword evidence="2" id="KW-1185">Reference proteome</keyword>
<accession>A0ACB8Y7G8</accession>
<dbReference type="EMBL" id="CM042059">
    <property type="protein sequence ID" value="KAI3680837.1"/>
    <property type="molecule type" value="Genomic_DNA"/>
</dbReference>
<evidence type="ECO:0000313" key="1">
    <source>
        <dbReference type="EMBL" id="KAI3680837.1"/>
    </source>
</evidence>
<sequence>MSMKAMFDVHAETRANMIRRQRPWRHTERITWAQLTRMRNEFWNAAPQNGGRPEIWEALQVAADTELRYAQAIIDSNSIILGNPDMTVCYDDGGTRYELPLFVLSEPMNLISPPSINNHRNMIDRILRRR</sequence>
<comment type="caution">
    <text evidence="1">The sequence shown here is derived from an EMBL/GenBank/DDBJ whole genome shotgun (WGS) entry which is preliminary data.</text>
</comment>
<organism evidence="1 2">
    <name type="scientific">Arctium lappa</name>
    <name type="common">Greater burdock</name>
    <name type="synonym">Lappa major</name>
    <dbReference type="NCBI Taxonomy" id="4217"/>
    <lineage>
        <taxon>Eukaryota</taxon>
        <taxon>Viridiplantae</taxon>
        <taxon>Streptophyta</taxon>
        <taxon>Embryophyta</taxon>
        <taxon>Tracheophyta</taxon>
        <taxon>Spermatophyta</taxon>
        <taxon>Magnoliopsida</taxon>
        <taxon>eudicotyledons</taxon>
        <taxon>Gunneridae</taxon>
        <taxon>Pentapetalae</taxon>
        <taxon>asterids</taxon>
        <taxon>campanulids</taxon>
        <taxon>Asterales</taxon>
        <taxon>Asteraceae</taxon>
        <taxon>Carduoideae</taxon>
        <taxon>Cardueae</taxon>
        <taxon>Arctiinae</taxon>
        <taxon>Arctium</taxon>
    </lineage>
</organism>
<gene>
    <name evidence="1" type="ORF">L6452_35613</name>
</gene>
<dbReference type="Proteomes" id="UP001055879">
    <property type="component" value="Linkage Group LG13"/>
</dbReference>
<protein>
    <submittedName>
        <fullName evidence="1">Uncharacterized protein</fullName>
    </submittedName>
</protein>